<keyword evidence="9" id="KW-0732">Signal</keyword>
<evidence type="ECO:0000256" key="9">
    <source>
        <dbReference type="SAM" id="SignalP"/>
    </source>
</evidence>
<evidence type="ECO:0000256" key="3">
    <source>
        <dbReference type="ARBA" id="ARBA00022448"/>
    </source>
</evidence>
<feature type="transmembrane region" description="Helical" evidence="8">
    <location>
        <begin position="43"/>
        <end position="61"/>
    </location>
</feature>
<dbReference type="OrthoDB" id="6581954at2759"/>
<organism evidence="10 11">
    <name type="scientific">Araneus ventricosus</name>
    <name type="common">Orbweaver spider</name>
    <name type="synonym">Epeira ventricosa</name>
    <dbReference type="NCBI Taxonomy" id="182803"/>
    <lineage>
        <taxon>Eukaryota</taxon>
        <taxon>Metazoa</taxon>
        <taxon>Ecdysozoa</taxon>
        <taxon>Arthropoda</taxon>
        <taxon>Chelicerata</taxon>
        <taxon>Arachnida</taxon>
        <taxon>Araneae</taxon>
        <taxon>Araneomorphae</taxon>
        <taxon>Entelegynae</taxon>
        <taxon>Araneoidea</taxon>
        <taxon>Araneidae</taxon>
        <taxon>Araneus</taxon>
    </lineage>
</organism>
<comment type="subcellular location">
    <subcellularLocation>
        <location evidence="1">Membrane</location>
        <topology evidence="1">Multi-pass membrane protein</topology>
    </subcellularLocation>
</comment>
<feature type="signal peptide" evidence="9">
    <location>
        <begin position="1"/>
        <end position="17"/>
    </location>
</feature>
<keyword evidence="7 8" id="KW-0472">Membrane</keyword>
<gene>
    <name evidence="10" type="primary">Slc6a12</name>
    <name evidence="10" type="ORF">AVEN_51051_1</name>
</gene>
<proteinExistence type="inferred from homology"/>
<evidence type="ECO:0000256" key="5">
    <source>
        <dbReference type="ARBA" id="ARBA00022847"/>
    </source>
</evidence>
<evidence type="ECO:0000313" key="10">
    <source>
        <dbReference type="EMBL" id="GBM61123.1"/>
    </source>
</evidence>
<evidence type="ECO:0000256" key="7">
    <source>
        <dbReference type="ARBA" id="ARBA00023136"/>
    </source>
</evidence>
<dbReference type="SUPFAM" id="SSF161070">
    <property type="entry name" value="SNF-like"/>
    <property type="match status" value="1"/>
</dbReference>
<dbReference type="PANTHER" id="PTHR11616:SF240">
    <property type="entry name" value="BLOATED TUBULES, ISOFORM B-RELATED"/>
    <property type="match status" value="1"/>
</dbReference>
<keyword evidence="11" id="KW-1185">Reference proteome</keyword>
<dbReference type="Pfam" id="PF00209">
    <property type="entry name" value="SNF"/>
    <property type="match status" value="1"/>
</dbReference>
<name>A0A4Y2H642_ARAVE</name>
<feature type="chain" id="PRO_5021504949" evidence="9">
    <location>
        <begin position="18"/>
        <end position="114"/>
    </location>
</feature>
<dbReference type="PANTHER" id="PTHR11616">
    <property type="entry name" value="SODIUM/CHLORIDE DEPENDENT TRANSPORTER"/>
    <property type="match status" value="1"/>
</dbReference>
<sequence>MFAKKMLCCSCLSVVTADGLYPFYSNFVLGITDGLHDLGEVRWQLALCLLACWVIVFFCLWKGVKSMGKVVYFTALFPYLVLVILLIRGTTLEGSYDGIMFYLTPEWERLLDAK</sequence>
<dbReference type="AlphaFoldDB" id="A0A4Y2H642"/>
<evidence type="ECO:0000256" key="8">
    <source>
        <dbReference type="SAM" id="Phobius"/>
    </source>
</evidence>
<evidence type="ECO:0000256" key="4">
    <source>
        <dbReference type="ARBA" id="ARBA00022692"/>
    </source>
</evidence>
<keyword evidence="5" id="KW-0769">Symport</keyword>
<dbReference type="GO" id="GO:0005886">
    <property type="term" value="C:plasma membrane"/>
    <property type="evidence" value="ECO:0007669"/>
    <property type="project" value="TreeGrafter"/>
</dbReference>
<evidence type="ECO:0000256" key="2">
    <source>
        <dbReference type="ARBA" id="ARBA00006459"/>
    </source>
</evidence>
<dbReference type="EMBL" id="BGPR01101847">
    <property type="protein sequence ID" value="GBM61123.1"/>
    <property type="molecule type" value="Genomic_DNA"/>
</dbReference>
<protein>
    <submittedName>
        <fullName evidence="10">Sodium-and chloride-dependent betaine transporter</fullName>
    </submittedName>
</protein>
<dbReference type="GO" id="GO:0015375">
    <property type="term" value="F:glycine:sodium symporter activity"/>
    <property type="evidence" value="ECO:0007669"/>
    <property type="project" value="TreeGrafter"/>
</dbReference>
<reference evidence="10 11" key="1">
    <citation type="journal article" date="2019" name="Sci. Rep.">
        <title>Orb-weaving spider Araneus ventricosus genome elucidates the spidroin gene catalogue.</title>
        <authorList>
            <person name="Kono N."/>
            <person name="Nakamura H."/>
            <person name="Ohtoshi R."/>
            <person name="Moran D.A.P."/>
            <person name="Shinohara A."/>
            <person name="Yoshida Y."/>
            <person name="Fujiwara M."/>
            <person name="Mori M."/>
            <person name="Tomita M."/>
            <person name="Arakawa K."/>
        </authorList>
    </citation>
    <scope>NUCLEOTIDE SEQUENCE [LARGE SCALE GENOMIC DNA]</scope>
</reference>
<evidence type="ECO:0000256" key="6">
    <source>
        <dbReference type="ARBA" id="ARBA00022989"/>
    </source>
</evidence>
<dbReference type="PROSITE" id="PS50267">
    <property type="entry name" value="NA_NEUROTRAN_SYMP_3"/>
    <property type="match status" value="1"/>
</dbReference>
<feature type="non-terminal residue" evidence="10">
    <location>
        <position position="114"/>
    </location>
</feature>
<comment type="similarity">
    <text evidence="2">Belongs to the sodium:neurotransmitter symporter (SNF) (TC 2.A.22) family.</text>
</comment>
<evidence type="ECO:0000256" key="1">
    <source>
        <dbReference type="ARBA" id="ARBA00004141"/>
    </source>
</evidence>
<dbReference type="Proteomes" id="UP000499080">
    <property type="component" value="Unassembled WGS sequence"/>
</dbReference>
<feature type="transmembrane region" description="Helical" evidence="8">
    <location>
        <begin position="70"/>
        <end position="87"/>
    </location>
</feature>
<comment type="caution">
    <text evidence="10">The sequence shown here is derived from an EMBL/GenBank/DDBJ whole genome shotgun (WGS) entry which is preliminary data.</text>
</comment>
<dbReference type="InterPro" id="IPR037272">
    <property type="entry name" value="SNS_sf"/>
</dbReference>
<keyword evidence="4 8" id="KW-0812">Transmembrane</keyword>
<keyword evidence="6 8" id="KW-1133">Transmembrane helix</keyword>
<accession>A0A4Y2H642</accession>
<evidence type="ECO:0000313" key="11">
    <source>
        <dbReference type="Proteomes" id="UP000499080"/>
    </source>
</evidence>
<keyword evidence="3" id="KW-0813">Transport</keyword>
<dbReference type="InterPro" id="IPR000175">
    <property type="entry name" value="Na/ntran_symport"/>
</dbReference>